<dbReference type="CDD" id="cd03469">
    <property type="entry name" value="Rieske_RO_Alpha_N"/>
    <property type="match status" value="1"/>
</dbReference>
<reference evidence="8 9" key="1">
    <citation type="submission" date="2023-10" db="EMBL/GenBank/DDBJ databases">
        <title>Two novel species belonging to the OM43/NOR5 clade.</title>
        <authorList>
            <person name="Park M."/>
        </authorList>
    </citation>
    <scope>NUCLEOTIDE SEQUENCE [LARGE SCALE GENOMIC DNA]</scope>
    <source>
        <strain evidence="8 9">IMCC43200</strain>
    </source>
</reference>
<keyword evidence="4" id="KW-0560">Oxidoreductase</keyword>
<gene>
    <name evidence="8" type="ORF">R0135_06440</name>
</gene>
<dbReference type="InterPro" id="IPR001663">
    <property type="entry name" value="Rng_hydr_dOase-A"/>
</dbReference>
<dbReference type="Pfam" id="PF00355">
    <property type="entry name" value="Rieske"/>
    <property type="match status" value="1"/>
</dbReference>
<protein>
    <submittedName>
        <fullName evidence="8">SRPBCC family protein</fullName>
    </submittedName>
</protein>
<organism evidence="8 9">
    <name type="scientific">Congregibacter variabilis</name>
    <dbReference type="NCBI Taxonomy" id="3081200"/>
    <lineage>
        <taxon>Bacteria</taxon>
        <taxon>Pseudomonadati</taxon>
        <taxon>Pseudomonadota</taxon>
        <taxon>Gammaproteobacteria</taxon>
        <taxon>Cellvibrionales</taxon>
        <taxon>Halieaceae</taxon>
        <taxon>Congregibacter</taxon>
    </lineage>
</organism>
<accession>A0ABZ0I6X1</accession>
<dbReference type="InterPro" id="IPR017941">
    <property type="entry name" value="Rieske_2Fe-2S"/>
</dbReference>
<evidence type="ECO:0000256" key="5">
    <source>
        <dbReference type="ARBA" id="ARBA00023004"/>
    </source>
</evidence>
<sequence>MSKLLNEQQIIDRIFSHIDNKTTDLGDTVWKEPVASYLSRERFDAEIELLRRMPVAFCPSVMLSEKGSYVARKAAGTPLLVVRGEDGKIRAFINGCRHRGMPVAKDSGCARSFVCPYHAWTYGLDGQLRHIPGREGFPGVELQDNGLMEVSALEKGGLVYVNQSGPIDDTFLNNAPDFFSGEQQFFDQSEYDDESNWKLIAETTMEGYHIKSLHKQSFYPYGLDNTNIVETFGANSRVIFPFKRMEKLRAIEPAQRSLDGMITSVYQLFPNVAVSILSKHSTVTIFEPLSPSQTQILIYRVTNKTSDGSTVDVDEAMRDAVFVKAAGFDEDREAACSIQETLGAGANQHLTFGYFEKAIVHFHRNLAKHLSA</sequence>
<feature type="domain" description="Rieske" evidence="7">
    <location>
        <begin position="55"/>
        <end position="151"/>
    </location>
</feature>
<dbReference type="SUPFAM" id="SSF50022">
    <property type="entry name" value="ISP domain"/>
    <property type="match status" value="1"/>
</dbReference>
<dbReference type="InterPro" id="IPR036922">
    <property type="entry name" value="Rieske_2Fe-2S_sf"/>
</dbReference>
<dbReference type="Pfam" id="PF00848">
    <property type="entry name" value="Ring_hydroxyl_A"/>
    <property type="match status" value="1"/>
</dbReference>
<evidence type="ECO:0000313" key="9">
    <source>
        <dbReference type="Proteomes" id="UP001626537"/>
    </source>
</evidence>
<evidence type="ECO:0000256" key="1">
    <source>
        <dbReference type="ARBA" id="ARBA00001962"/>
    </source>
</evidence>
<dbReference type="EMBL" id="CP136864">
    <property type="protein sequence ID" value="WOJ94802.1"/>
    <property type="molecule type" value="Genomic_DNA"/>
</dbReference>
<evidence type="ECO:0000256" key="3">
    <source>
        <dbReference type="ARBA" id="ARBA00022723"/>
    </source>
</evidence>
<dbReference type="Gene3D" id="3.90.380.10">
    <property type="entry name" value="Naphthalene 1,2-dioxygenase Alpha Subunit, Chain A, domain 1"/>
    <property type="match status" value="1"/>
</dbReference>
<keyword evidence="3" id="KW-0479">Metal-binding</keyword>
<keyword evidence="9" id="KW-1185">Reference proteome</keyword>
<dbReference type="InterPro" id="IPR015879">
    <property type="entry name" value="Ring_hydroxy_dOase_asu_C_dom"/>
</dbReference>
<dbReference type="PANTHER" id="PTHR43756">
    <property type="entry name" value="CHOLINE MONOOXYGENASE, CHLOROPLASTIC"/>
    <property type="match status" value="1"/>
</dbReference>
<dbReference type="Proteomes" id="UP001626537">
    <property type="component" value="Chromosome"/>
</dbReference>
<evidence type="ECO:0000313" key="8">
    <source>
        <dbReference type="EMBL" id="WOJ94802.1"/>
    </source>
</evidence>
<dbReference type="CDD" id="cd08887">
    <property type="entry name" value="RHO_alpha_C_3"/>
    <property type="match status" value="1"/>
</dbReference>
<keyword evidence="2" id="KW-0001">2Fe-2S</keyword>
<proteinExistence type="predicted"/>
<evidence type="ECO:0000256" key="4">
    <source>
        <dbReference type="ARBA" id="ARBA00023002"/>
    </source>
</evidence>
<dbReference type="PROSITE" id="PS51296">
    <property type="entry name" value="RIESKE"/>
    <property type="match status" value="1"/>
</dbReference>
<dbReference type="SUPFAM" id="SSF55961">
    <property type="entry name" value="Bet v1-like"/>
    <property type="match status" value="1"/>
</dbReference>
<evidence type="ECO:0000256" key="2">
    <source>
        <dbReference type="ARBA" id="ARBA00022714"/>
    </source>
</evidence>
<evidence type="ECO:0000256" key="6">
    <source>
        <dbReference type="ARBA" id="ARBA00023014"/>
    </source>
</evidence>
<name>A0ABZ0I6X1_9GAMM</name>
<keyword evidence="5" id="KW-0408">Iron</keyword>
<dbReference type="Gene3D" id="2.102.10.10">
    <property type="entry name" value="Rieske [2Fe-2S] iron-sulphur domain"/>
    <property type="match status" value="1"/>
</dbReference>
<dbReference type="PRINTS" id="PR00090">
    <property type="entry name" value="RNGDIOXGNASE"/>
</dbReference>
<dbReference type="RefSeq" id="WP_407349435.1">
    <property type="nucleotide sequence ID" value="NZ_CP136864.1"/>
</dbReference>
<comment type="cofactor">
    <cofactor evidence="1">
        <name>Fe cation</name>
        <dbReference type="ChEBI" id="CHEBI:24875"/>
    </cofactor>
</comment>
<dbReference type="PANTHER" id="PTHR43756:SF5">
    <property type="entry name" value="CHOLINE MONOOXYGENASE, CHLOROPLASTIC"/>
    <property type="match status" value="1"/>
</dbReference>
<evidence type="ECO:0000259" key="7">
    <source>
        <dbReference type="PROSITE" id="PS51296"/>
    </source>
</evidence>
<keyword evidence="6" id="KW-0411">Iron-sulfur</keyword>